<name>A0AAD8PJ15_9PEZI</name>
<protein>
    <submittedName>
        <fullName evidence="2">Uncharacterized protein</fullName>
    </submittedName>
</protein>
<reference evidence="2" key="1">
    <citation type="submission" date="2021-06" db="EMBL/GenBank/DDBJ databases">
        <title>Comparative genomics, transcriptomics and evolutionary studies reveal genomic signatures of adaptation to plant cell wall in hemibiotrophic fungi.</title>
        <authorList>
            <consortium name="DOE Joint Genome Institute"/>
            <person name="Baroncelli R."/>
            <person name="Diaz J.F."/>
            <person name="Benocci T."/>
            <person name="Peng M."/>
            <person name="Battaglia E."/>
            <person name="Haridas S."/>
            <person name="Andreopoulos W."/>
            <person name="Labutti K."/>
            <person name="Pangilinan J."/>
            <person name="Floch G.L."/>
            <person name="Makela M.R."/>
            <person name="Henrissat B."/>
            <person name="Grigoriev I.V."/>
            <person name="Crouch J.A."/>
            <person name="De Vries R.P."/>
            <person name="Sukno S.A."/>
            <person name="Thon M.R."/>
        </authorList>
    </citation>
    <scope>NUCLEOTIDE SEQUENCE</scope>
    <source>
        <strain evidence="2">CBS 125086</strain>
    </source>
</reference>
<gene>
    <name evidence="2" type="ORF">LY79DRAFT_159171</name>
</gene>
<dbReference type="GeneID" id="85435369"/>
<dbReference type="EMBL" id="JAHLJV010000207">
    <property type="protein sequence ID" value="KAK1564134.1"/>
    <property type="molecule type" value="Genomic_DNA"/>
</dbReference>
<dbReference type="Proteomes" id="UP001230504">
    <property type="component" value="Unassembled WGS sequence"/>
</dbReference>
<accession>A0AAD8PJ15</accession>
<feature type="region of interest" description="Disordered" evidence="1">
    <location>
        <begin position="1"/>
        <end position="24"/>
    </location>
</feature>
<organism evidence="2 3">
    <name type="scientific">Colletotrichum navitas</name>
    <dbReference type="NCBI Taxonomy" id="681940"/>
    <lineage>
        <taxon>Eukaryota</taxon>
        <taxon>Fungi</taxon>
        <taxon>Dikarya</taxon>
        <taxon>Ascomycota</taxon>
        <taxon>Pezizomycotina</taxon>
        <taxon>Sordariomycetes</taxon>
        <taxon>Hypocreomycetidae</taxon>
        <taxon>Glomerellales</taxon>
        <taxon>Glomerellaceae</taxon>
        <taxon>Colletotrichum</taxon>
        <taxon>Colletotrichum graminicola species complex</taxon>
    </lineage>
</organism>
<evidence type="ECO:0000313" key="2">
    <source>
        <dbReference type="EMBL" id="KAK1564134.1"/>
    </source>
</evidence>
<sequence length="81" mass="9211">MSSTSLTSKDLRIGHLNGGRQRKFPSADNNFIRRISALDHRYKPKVDESLEDKWVIENSDDTRESIPKGGEQFCSPLLCFA</sequence>
<evidence type="ECO:0000256" key="1">
    <source>
        <dbReference type="SAM" id="MobiDB-lite"/>
    </source>
</evidence>
<evidence type="ECO:0000313" key="3">
    <source>
        <dbReference type="Proteomes" id="UP001230504"/>
    </source>
</evidence>
<comment type="caution">
    <text evidence="2">The sequence shown here is derived from an EMBL/GenBank/DDBJ whole genome shotgun (WGS) entry which is preliminary data.</text>
</comment>
<keyword evidence="3" id="KW-1185">Reference proteome</keyword>
<dbReference type="RefSeq" id="XP_060406969.1">
    <property type="nucleotide sequence ID" value="XM_060551129.1"/>
</dbReference>
<dbReference type="AlphaFoldDB" id="A0AAD8PJ15"/>
<proteinExistence type="predicted"/>